<dbReference type="OMA" id="PNINSAH"/>
<evidence type="ECO:0000313" key="4">
    <source>
        <dbReference type="WBParaSite" id="TCLT_0000828001-mRNA-1"/>
    </source>
</evidence>
<reference evidence="2 3" key="2">
    <citation type="submission" date="2018-11" db="EMBL/GenBank/DDBJ databases">
        <authorList>
            <consortium name="Pathogen Informatics"/>
        </authorList>
    </citation>
    <scope>NUCLEOTIDE SEQUENCE [LARGE SCALE GENOMIC DNA]</scope>
</reference>
<dbReference type="OrthoDB" id="5839668at2759"/>
<evidence type="ECO:0000313" key="3">
    <source>
        <dbReference type="Proteomes" id="UP000276776"/>
    </source>
</evidence>
<feature type="region of interest" description="Disordered" evidence="1">
    <location>
        <begin position="416"/>
        <end position="435"/>
    </location>
</feature>
<keyword evidence="3" id="KW-1185">Reference proteome</keyword>
<proteinExistence type="predicted"/>
<gene>
    <name evidence="2" type="ORF">TCLT_LOCUS8269</name>
</gene>
<sequence length="603" mass="67549">MGQSVVPSLSLLQFHSSSSGEIKDDSGDERDLVPTIQPEAIENGHFNCQKLDSEEEICLDQEDHSQLHFDVESDYRQPRLSPEQICLRVRKIPTPNVLAELNDVGLRRLLCDIYELDREQVRFANNRRKLLESVSCFQTGSLIWMKTSFYSSRTSCIEMHFRQMRQMHSHEMSLLRECMEALKKLMSERGMNLLSTHIGQDVMEFLREKNQDIDAGDNYIYLIKHAIGIAILKANIDLKYFLEHGSNSVSVFPKTQSFAHGSVPPKPHLFPEKCSVFGYPSLTPTISGQLTIPPPNFSVPPPFPGPFLQEFNDSYCGSCVSRIFFLVSTNALAWNEKKFGGSSASKFSTRDVPRLVATSSVSAPSLITPVTEGEPQPLRSISMTSSSERIMETASGSKNHIVSNGSVQPLEVRTSRGREVDHSQNSSLIPPQPPMLSMMRPQFNIPSFRDVIPAMDNSCGGAFSEERGPVYSNSRIVSLYDDGRLPFHEYEHPQGNEAIRIRHVWSTRPPINQRRTLLQGIIHDRRIQRLGAAAACPTRIYETESRDRSRSPLGRSKSVIANFDETGFTNAIASSCATQSPSNITLDDDVILINEGQESGIKN</sequence>
<accession>A0A0N5D5J7</accession>
<dbReference type="WBParaSite" id="TCLT_0000828001-mRNA-1">
    <property type="protein sequence ID" value="TCLT_0000828001-mRNA-1"/>
    <property type="gene ID" value="TCLT_0000828001"/>
</dbReference>
<reference evidence="4" key="1">
    <citation type="submission" date="2016-04" db="UniProtKB">
        <authorList>
            <consortium name="WormBaseParasite"/>
        </authorList>
    </citation>
    <scope>IDENTIFICATION</scope>
</reference>
<dbReference type="AlphaFoldDB" id="A0A0N5D5J7"/>
<evidence type="ECO:0000256" key="1">
    <source>
        <dbReference type="SAM" id="MobiDB-lite"/>
    </source>
</evidence>
<evidence type="ECO:0000313" key="2">
    <source>
        <dbReference type="EMBL" id="VDN05811.1"/>
    </source>
</evidence>
<organism evidence="4">
    <name type="scientific">Thelazia callipaeda</name>
    <name type="common">Oriental eyeworm</name>
    <name type="synonym">Parasitic nematode</name>
    <dbReference type="NCBI Taxonomy" id="103827"/>
    <lineage>
        <taxon>Eukaryota</taxon>
        <taxon>Metazoa</taxon>
        <taxon>Ecdysozoa</taxon>
        <taxon>Nematoda</taxon>
        <taxon>Chromadorea</taxon>
        <taxon>Rhabditida</taxon>
        <taxon>Spirurina</taxon>
        <taxon>Spiruromorpha</taxon>
        <taxon>Thelazioidea</taxon>
        <taxon>Thelaziidae</taxon>
        <taxon>Thelazia</taxon>
    </lineage>
</organism>
<name>A0A0N5D5J7_THECL</name>
<dbReference type="EMBL" id="UYYF01004608">
    <property type="protein sequence ID" value="VDN05811.1"/>
    <property type="molecule type" value="Genomic_DNA"/>
</dbReference>
<dbReference type="Proteomes" id="UP000276776">
    <property type="component" value="Unassembled WGS sequence"/>
</dbReference>
<protein>
    <submittedName>
        <fullName evidence="4">Protein kinase domain-containing protein</fullName>
    </submittedName>
</protein>